<organism evidence="11 12">
    <name type="scientific">candidate division TA06 bacterium</name>
    <dbReference type="NCBI Taxonomy" id="2250710"/>
    <lineage>
        <taxon>Bacteria</taxon>
        <taxon>Bacteria division TA06</taxon>
    </lineage>
</organism>
<gene>
    <name evidence="11" type="ORF">HY768_11165</name>
</gene>
<protein>
    <submittedName>
        <fullName evidence="11">Nucleotidyltransferase family protein</fullName>
    </submittedName>
</protein>
<evidence type="ECO:0000256" key="8">
    <source>
        <dbReference type="ARBA" id="ARBA00022842"/>
    </source>
</evidence>
<accession>A0A933ML81</accession>
<evidence type="ECO:0000313" key="11">
    <source>
        <dbReference type="EMBL" id="MBI4727758.1"/>
    </source>
</evidence>
<keyword evidence="4" id="KW-0548">Nucleotidyltransferase</keyword>
<sequence>MKGKKTLAEIKNVLKEHQRGLRARYGIKNIGIFGSYLRREAGNNSDLDILVEFDPSVDIGLLKFVEIENYLSGIFGVKVDLVEKPALKPRIGRRILKEVIYP</sequence>
<evidence type="ECO:0000256" key="4">
    <source>
        <dbReference type="ARBA" id="ARBA00022695"/>
    </source>
</evidence>
<dbReference type="GO" id="GO:0046872">
    <property type="term" value="F:metal ion binding"/>
    <property type="evidence" value="ECO:0007669"/>
    <property type="project" value="UniProtKB-KW"/>
</dbReference>
<comment type="cofactor">
    <cofactor evidence="1">
        <name>Mg(2+)</name>
        <dbReference type="ChEBI" id="CHEBI:18420"/>
    </cofactor>
</comment>
<evidence type="ECO:0000256" key="6">
    <source>
        <dbReference type="ARBA" id="ARBA00022741"/>
    </source>
</evidence>
<comment type="caution">
    <text evidence="11">The sequence shown here is derived from an EMBL/GenBank/DDBJ whole genome shotgun (WGS) entry which is preliminary data.</text>
</comment>
<dbReference type="AlphaFoldDB" id="A0A933ML81"/>
<feature type="domain" description="Polymerase nucleotidyl transferase" evidence="10">
    <location>
        <begin position="15"/>
        <end position="101"/>
    </location>
</feature>
<keyword evidence="6" id="KW-0547">Nucleotide-binding</keyword>
<dbReference type="InterPro" id="IPR043519">
    <property type="entry name" value="NT_sf"/>
</dbReference>
<dbReference type="InterPro" id="IPR002934">
    <property type="entry name" value="Polymerase_NTP_transf_dom"/>
</dbReference>
<evidence type="ECO:0000259" key="10">
    <source>
        <dbReference type="Pfam" id="PF01909"/>
    </source>
</evidence>
<keyword evidence="8" id="KW-0460">Magnesium</keyword>
<evidence type="ECO:0000256" key="9">
    <source>
        <dbReference type="ARBA" id="ARBA00038276"/>
    </source>
</evidence>
<dbReference type="InterPro" id="IPR052038">
    <property type="entry name" value="Type-VII_TA_antitoxin"/>
</dbReference>
<dbReference type="PANTHER" id="PTHR33571">
    <property type="entry name" value="SSL8005 PROTEIN"/>
    <property type="match status" value="1"/>
</dbReference>
<dbReference type="Pfam" id="PF01909">
    <property type="entry name" value="NTP_transf_2"/>
    <property type="match status" value="1"/>
</dbReference>
<evidence type="ECO:0000256" key="2">
    <source>
        <dbReference type="ARBA" id="ARBA00022649"/>
    </source>
</evidence>
<dbReference type="Gene3D" id="3.30.460.10">
    <property type="entry name" value="Beta Polymerase, domain 2"/>
    <property type="match status" value="1"/>
</dbReference>
<dbReference type="SUPFAM" id="SSF81301">
    <property type="entry name" value="Nucleotidyltransferase"/>
    <property type="match status" value="1"/>
</dbReference>
<proteinExistence type="inferred from homology"/>
<dbReference type="GO" id="GO:0005524">
    <property type="term" value="F:ATP binding"/>
    <property type="evidence" value="ECO:0007669"/>
    <property type="project" value="UniProtKB-KW"/>
</dbReference>
<evidence type="ECO:0000256" key="5">
    <source>
        <dbReference type="ARBA" id="ARBA00022723"/>
    </source>
</evidence>
<reference evidence="11" key="1">
    <citation type="submission" date="2020-07" db="EMBL/GenBank/DDBJ databases">
        <title>Huge and variable diversity of episymbiotic CPR bacteria and DPANN archaea in groundwater ecosystems.</title>
        <authorList>
            <person name="He C.Y."/>
            <person name="Keren R."/>
            <person name="Whittaker M."/>
            <person name="Farag I.F."/>
            <person name="Doudna J."/>
            <person name="Cate J.H.D."/>
            <person name="Banfield J.F."/>
        </authorList>
    </citation>
    <scope>NUCLEOTIDE SEQUENCE</scope>
    <source>
        <strain evidence="11">NC_groundwater_1520_Pr4_B-0.1um_53_5</strain>
    </source>
</reference>
<evidence type="ECO:0000256" key="7">
    <source>
        <dbReference type="ARBA" id="ARBA00022840"/>
    </source>
</evidence>
<evidence type="ECO:0000313" key="12">
    <source>
        <dbReference type="Proteomes" id="UP000736328"/>
    </source>
</evidence>
<comment type="similarity">
    <text evidence="9">Belongs to the MntA antitoxin family.</text>
</comment>
<dbReference type="CDD" id="cd05403">
    <property type="entry name" value="NT_KNTase_like"/>
    <property type="match status" value="1"/>
</dbReference>
<name>A0A933ML81_UNCT6</name>
<dbReference type="Proteomes" id="UP000736328">
    <property type="component" value="Unassembled WGS sequence"/>
</dbReference>
<keyword evidence="7" id="KW-0067">ATP-binding</keyword>
<dbReference type="PANTHER" id="PTHR33571:SF19">
    <property type="entry name" value="PROTEIN ADENYLYLTRANSFERASE MJ0128-RELATED"/>
    <property type="match status" value="1"/>
</dbReference>
<evidence type="ECO:0000256" key="3">
    <source>
        <dbReference type="ARBA" id="ARBA00022679"/>
    </source>
</evidence>
<evidence type="ECO:0000256" key="1">
    <source>
        <dbReference type="ARBA" id="ARBA00001946"/>
    </source>
</evidence>
<dbReference type="GO" id="GO:0016779">
    <property type="term" value="F:nucleotidyltransferase activity"/>
    <property type="evidence" value="ECO:0007669"/>
    <property type="project" value="UniProtKB-KW"/>
</dbReference>
<keyword evidence="5" id="KW-0479">Metal-binding</keyword>
<keyword evidence="3" id="KW-0808">Transferase</keyword>
<keyword evidence="2" id="KW-1277">Toxin-antitoxin system</keyword>
<dbReference type="EMBL" id="JACQXR010000156">
    <property type="protein sequence ID" value="MBI4727758.1"/>
    <property type="molecule type" value="Genomic_DNA"/>
</dbReference>